<dbReference type="PROSITE" id="PS50113">
    <property type="entry name" value="PAC"/>
    <property type="match status" value="1"/>
</dbReference>
<dbReference type="InterPro" id="IPR013655">
    <property type="entry name" value="PAS_fold_3"/>
</dbReference>
<feature type="domain" description="PAC" evidence="5">
    <location>
        <begin position="585"/>
        <end position="636"/>
    </location>
</feature>
<proteinExistence type="predicted"/>
<dbReference type="InterPro" id="IPR029787">
    <property type="entry name" value="Nucleotide_cyclase"/>
</dbReference>
<dbReference type="PROSITE" id="PS50883">
    <property type="entry name" value="EAL"/>
    <property type="match status" value="1"/>
</dbReference>
<dbReference type="SUPFAM" id="SSF55785">
    <property type="entry name" value="PYP-like sensor domain (PAS domain)"/>
    <property type="match status" value="1"/>
</dbReference>
<feature type="transmembrane region" description="Helical" evidence="3">
    <location>
        <begin position="249"/>
        <end position="271"/>
    </location>
</feature>
<evidence type="ECO:0000259" key="4">
    <source>
        <dbReference type="PROSITE" id="PS50112"/>
    </source>
</evidence>
<dbReference type="AlphaFoldDB" id="A0A6J4TAJ7"/>
<evidence type="ECO:0000259" key="7">
    <source>
        <dbReference type="PROSITE" id="PS50887"/>
    </source>
</evidence>
<dbReference type="SUPFAM" id="SSF141868">
    <property type="entry name" value="EAL domain-like"/>
    <property type="match status" value="1"/>
</dbReference>
<evidence type="ECO:0000259" key="6">
    <source>
        <dbReference type="PROSITE" id="PS50883"/>
    </source>
</evidence>
<feature type="transmembrane region" description="Helical" evidence="3">
    <location>
        <begin position="283"/>
        <end position="304"/>
    </location>
</feature>
<dbReference type="CDD" id="cd01948">
    <property type="entry name" value="EAL"/>
    <property type="match status" value="1"/>
</dbReference>
<dbReference type="Pfam" id="PF08447">
    <property type="entry name" value="PAS_3"/>
    <property type="match status" value="1"/>
</dbReference>
<dbReference type="PROSITE" id="PS50887">
    <property type="entry name" value="GGDEF"/>
    <property type="match status" value="1"/>
</dbReference>
<dbReference type="CDD" id="cd00130">
    <property type="entry name" value="PAS"/>
    <property type="match status" value="1"/>
</dbReference>
<dbReference type="PANTHER" id="PTHR44757:SF2">
    <property type="entry name" value="BIOFILM ARCHITECTURE MAINTENANCE PROTEIN MBAA"/>
    <property type="match status" value="1"/>
</dbReference>
<evidence type="ECO:0000313" key="8">
    <source>
        <dbReference type="EMBL" id="CAA9518134.1"/>
    </source>
</evidence>
<dbReference type="GO" id="GO:0071732">
    <property type="term" value="P:cellular response to nitric oxide"/>
    <property type="evidence" value="ECO:0007669"/>
    <property type="project" value="UniProtKB-ARBA"/>
</dbReference>
<dbReference type="FunFam" id="3.30.70.270:FF:000001">
    <property type="entry name" value="Diguanylate cyclase domain protein"/>
    <property type="match status" value="1"/>
</dbReference>
<dbReference type="InterPro" id="IPR035919">
    <property type="entry name" value="EAL_sf"/>
</dbReference>
<dbReference type="InterPro" id="IPR029016">
    <property type="entry name" value="GAF-like_dom_sf"/>
</dbReference>
<dbReference type="Gene3D" id="3.30.70.270">
    <property type="match status" value="1"/>
</dbReference>
<dbReference type="EMBL" id="CADCWE010000002">
    <property type="protein sequence ID" value="CAA9518134.1"/>
    <property type="molecule type" value="Genomic_DNA"/>
</dbReference>
<dbReference type="Pfam" id="PF00563">
    <property type="entry name" value="EAL"/>
    <property type="match status" value="1"/>
</dbReference>
<dbReference type="InterPro" id="IPR035965">
    <property type="entry name" value="PAS-like_dom_sf"/>
</dbReference>
<dbReference type="PROSITE" id="PS50112">
    <property type="entry name" value="PAS"/>
    <property type="match status" value="1"/>
</dbReference>
<feature type="transmembrane region" description="Helical" evidence="3">
    <location>
        <begin position="148"/>
        <end position="165"/>
    </location>
</feature>
<reference evidence="8" key="1">
    <citation type="submission" date="2020-02" db="EMBL/GenBank/DDBJ databases">
        <authorList>
            <person name="Meier V. D."/>
        </authorList>
    </citation>
    <scope>NUCLEOTIDE SEQUENCE</scope>
    <source>
        <strain evidence="8">AVDCRST_MAG73</strain>
    </source>
</reference>
<feature type="region of interest" description="Disordered" evidence="2">
    <location>
        <begin position="1"/>
        <end position="25"/>
    </location>
</feature>
<feature type="domain" description="GGDEF" evidence="7">
    <location>
        <begin position="668"/>
        <end position="801"/>
    </location>
</feature>
<dbReference type="InterPro" id="IPR052155">
    <property type="entry name" value="Biofilm_reg_signaling"/>
</dbReference>
<feature type="transmembrane region" description="Helical" evidence="3">
    <location>
        <begin position="30"/>
        <end position="48"/>
    </location>
</feature>
<feature type="transmembrane region" description="Helical" evidence="3">
    <location>
        <begin position="81"/>
        <end position="101"/>
    </location>
</feature>
<dbReference type="SMART" id="SM00091">
    <property type="entry name" value="PAS"/>
    <property type="match status" value="1"/>
</dbReference>
<dbReference type="SUPFAM" id="SSF55073">
    <property type="entry name" value="Nucleotide cyclase"/>
    <property type="match status" value="1"/>
</dbReference>
<dbReference type="CDD" id="cd01949">
    <property type="entry name" value="GGDEF"/>
    <property type="match status" value="1"/>
</dbReference>
<accession>A0A6J4TAJ7</accession>
<evidence type="ECO:0000256" key="2">
    <source>
        <dbReference type="SAM" id="MobiDB-lite"/>
    </source>
</evidence>
<feature type="domain" description="EAL" evidence="6">
    <location>
        <begin position="810"/>
        <end position="1065"/>
    </location>
</feature>
<sequence>MVEEPTRDASDADAAPAPRGTRADHDGSRAWWIFLGLGLVAIGIYFALSGVWQTIWYDLFGVSAVAAIGYGVRRHRPARALPWYLVAGGLLTLVVGDLIVYADEHLIAGPTPFPSVADVFFLAGNLIVVAALAVLIRARIPDGDRGSLIDAAIIATGAAVLAWVFLMSPYANDPSLTLLQRLTSIAYPSVDVLMLAVAARLVFAPGLRTRSFHLLGLALVSTLVADVAFAELVLTGGYAPGHPLEAGWLLWYVAWGAAALHPSMQALTTPVAVRQTSLTRNRLALLAVAAILIPLARVVQWWRGEPVDPLVISLGSAVLFMLVLGRMSGLVHLSESALRRLERAVTRERTLRRAAAALVAAPSREAIYGVALEATRSLIGEHGRVRVVIGTEERYRVVAAAGGGAAVAEGARFGAEELPAPVYADLADQRAAAIRRTDAPAWWDALALPGADAAGLLVPLVTQQDLRGAIVATRAAGLPDEIRGGLEALGSQVALALESAALTDDLHRRKSEERFRALVRNSSDVILITEVDGTIHYVSPSVERILGHRPEDLIGTSSFALFHPDEIERARGFHAEVMTAPDTIAGAEYRMRDQTGRWRDVETVGNNLLDEPSVRGIVVNIRDISERKQAQAQLAHQAFHDSLTGLPNRALFMDRLDQAVARCARRQDSVVVLFLDLDRFKVINDSLGHEAGDILLIGVAERLRACLRSGDTAARLGGDEFTVLLEDVADQAEAIAAAERIAARFHQAILVGGQEVFVTPSIGIALSRAGHPRATELLREADIAMYQAKGDPNASHAVFDARMGSAAVHRLERETDLRRAIDREEFRVYYQPEMELSTGKIVAMEALVRWQHPRRGLVAPEEFVPLAEETGLILPLGRWVMTQACHEAASWRQRYAADAPAISINISVRQFQHPDIVATVAEILRETGLAPERLILEITETVVMEHAESNSATLQRLKEIGVRLAIDDFGSGYSSLGYLKRFPVDVLKIDRTFVAGLGRDPEDTAIIEAVSRLAHTLGMQVAAEGVETAAQLEHLRALRCDLGQGYFFARPETAKRSRHLLDQANGIARREALLATASD</sequence>
<dbReference type="GO" id="GO:0071111">
    <property type="term" value="F:cyclic-guanylate-specific phosphodiesterase activity"/>
    <property type="evidence" value="ECO:0007669"/>
    <property type="project" value="UniProtKB-EC"/>
</dbReference>
<evidence type="ECO:0000259" key="5">
    <source>
        <dbReference type="PROSITE" id="PS50113"/>
    </source>
</evidence>
<dbReference type="InterPro" id="IPR000700">
    <property type="entry name" value="PAS-assoc_C"/>
</dbReference>
<dbReference type="InterPro" id="IPR043128">
    <property type="entry name" value="Rev_trsase/Diguanyl_cyclase"/>
</dbReference>
<dbReference type="SUPFAM" id="SSF55781">
    <property type="entry name" value="GAF domain-like"/>
    <property type="match status" value="1"/>
</dbReference>
<evidence type="ECO:0000256" key="3">
    <source>
        <dbReference type="SAM" id="Phobius"/>
    </source>
</evidence>
<dbReference type="InterPro" id="IPR000160">
    <property type="entry name" value="GGDEF_dom"/>
</dbReference>
<keyword evidence="3" id="KW-1133">Transmembrane helix</keyword>
<name>A0A6J4TAJ7_9BACT</name>
<comment type="catalytic activity">
    <reaction evidence="1">
        <text>3',3'-c-di-GMP + H2O = 5'-phosphoguanylyl(3'-&gt;5')guanosine + H(+)</text>
        <dbReference type="Rhea" id="RHEA:24902"/>
        <dbReference type="ChEBI" id="CHEBI:15377"/>
        <dbReference type="ChEBI" id="CHEBI:15378"/>
        <dbReference type="ChEBI" id="CHEBI:58754"/>
        <dbReference type="ChEBI" id="CHEBI:58805"/>
        <dbReference type="EC" id="3.1.4.52"/>
    </reaction>
    <physiologicalReaction direction="left-to-right" evidence="1">
        <dbReference type="Rhea" id="RHEA:24903"/>
    </physiologicalReaction>
</comment>
<feature type="transmembrane region" description="Helical" evidence="3">
    <location>
        <begin position="113"/>
        <end position="136"/>
    </location>
</feature>
<dbReference type="InterPro" id="IPR001633">
    <property type="entry name" value="EAL_dom"/>
</dbReference>
<dbReference type="InterPro" id="IPR000014">
    <property type="entry name" value="PAS"/>
</dbReference>
<evidence type="ECO:0000256" key="1">
    <source>
        <dbReference type="ARBA" id="ARBA00051114"/>
    </source>
</evidence>
<keyword evidence="3" id="KW-0472">Membrane</keyword>
<feature type="transmembrane region" description="Helical" evidence="3">
    <location>
        <begin position="185"/>
        <end position="203"/>
    </location>
</feature>
<feature type="transmembrane region" description="Helical" evidence="3">
    <location>
        <begin position="215"/>
        <end position="237"/>
    </location>
</feature>
<dbReference type="Gene3D" id="3.20.20.450">
    <property type="entry name" value="EAL domain"/>
    <property type="match status" value="1"/>
</dbReference>
<dbReference type="FunFam" id="3.20.20.450:FF:000001">
    <property type="entry name" value="Cyclic di-GMP phosphodiesterase yahA"/>
    <property type="match status" value="1"/>
</dbReference>
<dbReference type="Gene3D" id="3.30.450.40">
    <property type="match status" value="1"/>
</dbReference>
<dbReference type="Gene3D" id="3.30.450.20">
    <property type="entry name" value="PAS domain"/>
    <property type="match status" value="1"/>
</dbReference>
<dbReference type="NCBIfam" id="TIGR00254">
    <property type="entry name" value="GGDEF"/>
    <property type="match status" value="1"/>
</dbReference>
<organism evidence="8">
    <name type="scientific">uncultured Thermomicrobiales bacterium</name>
    <dbReference type="NCBI Taxonomy" id="1645740"/>
    <lineage>
        <taxon>Bacteria</taxon>
        <taxon>Pseudomonadati</taxon>
        <taxon>Thermomicrobiota</taxon>
        <taxon>Thermomicrobia</taxon>
        <taxon>Thermomicrobiales</taxon>
        <taxon>environmental samples</taxon>
    </lineage>
</organism>
<keyword evidence="3" id="KW-0812">Transmembrane</keyword>
<dbReference type="PANTHER" id="PTHR44757">
    <property type="entry name" value="DIGUANYLATE CYCLASE DGCP"/>
    <property type="match status" value="1"/>
</dbReference>
<protein>
    <submittedName>
        <fullName evidence="8">Diguanylate cyclase/phosphodiesterase (GGDEF &amp; EAL domains) with PAS/PAC sensor(S)</fullName>
    </submittedName>
</protein>
<dbReference type="SMART" id="SM00267">
    <property type="entry name" value="GGDEF"/>
    <property type="match status" value="1"/>
</dbReference>
<dbReference type="Pfam" id="PF00990">
    <property type="entry name" value="GGDEF"/>
    <property type="match status" value="1"/>
</dbReference>
<gene>
    <name evidence="8" type="ORF">AVDCRST_MAG73-24</name>
</gene>
<feature type="compositionally biased region" description="Basic and acidic residues" evidence="2">
    <location>
        <begin position="1"/>
        <end position="10"/>
    </location>
</feature>
<dbReference type="SMART" id="SM00052">
    <property type="entry name" value="EAL"/>
    <property type="match status" value="1"/>
</dbReference>
<dbReference type="NCBIfam" id="TIGR00229">
    <property type="entry name" value="sensory_box"/>
    <property type="match status" value="1"/>
</dbReference>
<feature type="domain" description="PAS" evidence="4">
    <location>
        <begin position="511"/>
        <end position="581"/>
    </location>
</feature>
<feature type="transmembrane region" description="Helical" evidence="3">
    <location>
        <begin position="54"/>
        <end position="72"/>
    </location>
</feature>